<feature type="domain" description="Anti-sigma K factor RskA C-terminal" evidence="3">
    <location>
        <begin position="111"/>
        <end position="234"/>
    </location>
</feature>
<dbReference type="Pfam" id="PF10099">
    <property type="entry name" value="RskA_C"/>
    <property type="match status" value="1"/>
</dbReference>
<sequence>MQHPDPDDLALLALGEEVPDDRLRHLEGCAACREELAELTEAARIGRATGIDGRMLTPSPAVWGAIRDELGLAPDLAPGPEAEEPLAGTHRVERRRTRRPMRRRTAALLGATAVLVVGAAIAAVWTAIAAPSAEVVARAQLRAEPGWSGSSGTAELDRLPDGRRVVRLQVATPSVGSDYRELWLLDGGTGAVSLGVVAGGSGVYAVPGDVDLDRYDVVDVSRERPDGDPAHSGDSILRGTLRS</sequence>
<evidence type="ECO:0000313" key="4">
    <source>
        <dbReference type="EMBL" id="MFD1721307.1"/>
    </source>
</evidence>
<dbReference type="InterPro" id="IPR018764">
    <property type="entry name" value="RskA_C"/>
</dbReference>
<dbReference type="RefSeq" id="WP_377933422.1">
    <property type="nucleotide sequence ID" value="NZ_JBHUEA010000008.1"/>
</dbReference>
<feature type="compositionally biased region" description="Basic and acidic residues" evidence="1">
    <location>
        <begin position="221"/>
        <end position="231"/>
    </location>
</feature>
<evidence type="ECO:0000259" key="3">
    <source>
        <dbReference type="Pfam" id="PF10099"/>
    </source>
</evidence>
<keyword evidence="5" id="KW-1185">Reference proteome</keyword>
<feature type="region of interest" description="Disordered" evidence="1">
    <location>
        <begin position="221"/>
        <end position="243"/>
    </location>
</feature>
<comment type="caution">
    <text evidence="4">The sequence shown here is derived from an EMBL/GenBank/DDBJ whole genome shotgun (WGS) entry which is preliminary data.</text>
</comment>
<keyword evidence="2" id="KW-0472">Membrane</keyword>
<gene>
    <name evidence="4" type="ORF">ACFSBI_07070</name>
</gene>
<organism evidence="4 5">
    <name type="scientific">Amnibacterium endophyticum</name>
    <dbReference type="NCBI Taxonomy" id="2109337"/>
    <lineage>
        <taxon>Bacteria</taxon>
        <taxon>Bacillati</taxon>
        <taxon>Actinomycetota</taxon>
        <taxon>Actinomycetes</taxon>
        <taxon>Micrococcales</taxon>
        <taxon>Microbacteriaceae</taxon>
        <taxon>Amnibacterium</taxon>
    </lineage>
</organism>
<proteinExistence type="predicted"/>
<evidence type="ECO:0000313" key="5">
    <source>
        <dbReference type="Proteomes" id="UP001597347"/>
    </source>
</evidence>
<feature type="transmembrane region" description="Helical" evidence="2">
    <location>
        <begin position="105"/>
        <end position="128"/>
    </location>
</feature>
<dbReference type="Proteomes" id="UP001597347">
    <property type="component" value="Unassembled WGS sequence"/>
</dbReference>
<evidence type="ECO:0000256" key="2">
    <source>
        <dbReference type="SAM" id="Phobius"/>
    </source>
</evidence>
<dbReference type="EMBL" id="JBHUEA010000008">
    <property type="protein sequence ID" value="MFD1721307.1"/>
    <property type="molecule type" value="Genomic_DNA"/>
</dbReference>
<keyword evidence="2" id="KW-1133">Transmembrane helix</keyword>
<reference evidence="5" key="1">
    <citation type="journal article" date="2019" name="Int. J. Syst. Evol. Microbiol.">
        <title>The Global Catalogue of Microorganisms (GCM) 10K type strain sequencing project: providing services to taxonomists for standard genome sequencing and annotation.</title>
        <authorList>
            <consortium name="The Broad Institute Genomics Platform"/>
            <consortium name="The Broad Institute Genome Sequencing Center for Infectious Disease"/>
            <person name="Wu L."/>
            <person name="Ma J."/>
        </authorList>
    </citation>
    <scope>NUCLEOTIDE SEQUENCE [LARGE SCALE GENOMIC DNA]</scope>
    <source>
        <strain evidence="5">CGMCC 1.12471</strain>
    </source>
</reference>
<accession>A0ABW4LDD3</accession>
<protein>
    <submittedName>
        <fullName evidence="4">Anti-sigma factor</fullName>
    </submittedName>
</protein>
<evidence type="ECO:0000256" key="1">
    <source>
        <dbReference type="SAM" id="MobiDB-lite"/>
    </source>
</evidence>
<name>A0ABW4LDD3_9MICO</name>
<feature type="region of interest" description="Disordered" evidence="1">
    <location>
        <begin position="76"/>
        <end position="99"/>
    </location>
</feature>
<keyword evidence="2" id="KW-0812">Transmembrane</keyword>